<name>A0AAV9V4E5_9PEZI</name>
<comment type="caution">
    <text evidence="2">The sequence shown here is derived from an EMBL/GenBank/DDBJ whole genome shotgun (WGS) entry which is preliminary data.</text>
</comment>
<keyword evidence="3" id="KW-1185">Reference proteome</keyword>
<sequence>MSSSGSGTSLGSTLNPEDTKHWAVDGTPERDYEAEYQVCVEKGKVRIQAYETVLSTNAPDLRPIPVLMSAPSTDYQLDVQTDLVEVAKNTDRLTKKNNGMRKILEQNYFDRNPDINPDMLSDDDQVLATDYRQFSVNHPNKPYDDIFDRAYVGWVSQKDKTLVLARRYKDQDRASDANKAFPSDITFAIWSHIVTKRWHPDINPIEVHELQYIAMNDVVNPQTVVVCRQAYKGEGINLNNDAETRDGLYIYPGSRDWEAFAGAPNVASIWRMVADHHHAFQNKKPIKMMVKFRPYRFDVEDTGYSRLVDRNDDLLKGKWFIGITLG</sequence>
<gene>
    <name evidence="2" type="ORF">TWF696_003759</name>
</gene>
<feature type="compositionally biased region" description="Low complexity" evidence="1">
    <location>
        <begin position="1"/>
        <end position="14"/>
    </location>
</feature>
<organism evidence="2 3">
    <name type="scientific">Orbilia brochopaga</name>
    <dbReference type="NCBI Taxonomy" id="3140254"/>
    <lineage>
        <taxon>Eukaryota</taxon>
        <taxon>Fungi</taxon>
        <taxon>Dikarya</taxon>
        <taxon>Ascomycota</taxon>
        <taxon>Pezizomycotina</taxon>
        <taxon>Orbiliomycetes</taxon>
        <taxon>Orbiliales</taxon>
        <taxon>Orbiliaceae</taxon>
        <taxon>Orbilia</taxon>
    </lineage>
</organism>
<evidence type="ECO:0000256" key="1">
    <source>
        <dbReference type="SAM" id="MobiDB-lite"/>
    </source>
</evidence>
<dbReference type="AlphaFoldDB" id="A0AAV9V4E5"/>
<proteinExistence type="predicted"/>
<evidence type="ECO:0000313" key="2">
    <source>
        <dbReference type="EMBL" id="KAK6354618.1"/>
    </source>
</evidence>
<evidence type="ECO:0000313" key="3">
    <source>
        <dbReference type="Proteomes" id="UP001375240"/>
    </source>
</evidence>
<dbReference type="Proteomes" id="UP001375240">
    <property type="component" value="Unassembled WGS sequence"/>
</dbReference>
<dbReference type="EMBL" id="JAVHNQ010000002">
    <property type="protein sequence ID" value="KAK6354618.1"/>
    <property type="molecule type" value="Genomic_DNA"/>
</dbReference>
<accession>A0AAV9V4E5</accession>
<feature type="region of interest" description="Disordered" evidence="1">
    <location>
        <begin position="1"/>
        <end position="27"/>
    </location>
</feature>
<feature type="compositionally biased region" description="Basic and acidic residues" evidence="1">
    <location>
        <begin position="17"/>
        <end position="27"/>
    </location>
</feature>
<reference evidence="2 3" key="1">
    <citation type="submission" date="2019-10" db="EMBL/GenBank/DDBJ databases">
        <authorList>
            <person name="Palmer J.M."/>
        </authorList>
    </citation>
    <scope>NUCLEOTIDE SEQUENCE [LARGE SCALE GENOMIC DNA]</scope>
    <source>
        <strain evidence="2 3">TWF696</strain>
    </source>
</reference>
<protein>
    <submittedName>
        <fullName evidence="2">Uncharacterized protein</fullName>
    </submittedName>
</protein>